<proteinExistence type="inferred from homology"/>
<evidence type="ECO:0000256" key="4">
    <source>
        <dbReference type="ARBA" id="ARBA00022723"/>
    </source>
</evidence>
<dbReference type="InterPro" id="IPR050105">
    <property type="entry name" value="MoCo_biosynth_MoaA/MoaC"/>
</dbReference>
<feature type="binding site" evidence="12">
    <location>
        <position position="304"/>
    </location>
    <ligand>
        <name>[4Fe-4S] cluster</name>
        <dbReference type="ChEBI" id="CHEBI:49883"/>
        <label>2</label>
        <note>4Fe-4S-substrate</note>
    </ligand>
</feature>
<keyword evidence="5 12" id="KW-0547">Nucleotide-binding</keyword>
<evidence type="ECO:0000256" key="5">
    <source>
        <dbReference type="ARBA" id="ARBA00022741"/>
    </source>
</evidence>
<dbReference type="SMART" id="SM00729">
    <property type="entry name" value="Elp3"/>
    <property type="match status" value="1"/>
</dbReference>
<dbReference type="InterPro" id="IPR040064">
    <property type="entry name" value="MoaA-like"/>
</dbReference>
<accession>K6QFD0</accession>
<dbReference type="Pfam" id="PF04055">
    <property type="entry name" value="Radical_SAM"/>
    <property type="match status" value="1"/>
</dbReference>
<feature type="binding site" evidence="12">
    <location>
        <position position="96"/>
    </location>
    <ligand>
        <name>GTP</name>
        <dbReference type="ChEBI" id="CHEBI:37565"/>
    </ligand>
</feature>
<keyword evidence="15" id="KW-1185">Reference proteome</keyword>
<keyword evidence="8 12" id="KW-0342">GTP-binding</keyword>
<feature type="binding site" evidence="12">
    <location>
        <position position="100"/>
    </location>
    <ligand>
        <name>S-adenosyl-L-methionine</name>
        <dbReference type="ChEBI" id="CHEBI:59789"/>
    </ligand>
</feature>
<feature type="domain" description="Radical SAM core" evidence="13">
    <location>
        <begin position="37"/>
        <end position="255"/>
    </location>
</feature>
<feature type="binding site" evidence="12">
    <location>
        <begin position="292"/>
        <end position="294"/>
    </location>
    <ligand>
        <name>GTP</name>
        <dbReference type="ChEBI" id="CHEBI:37565"/>
    </ligand>
</feature>
<keyword evidence="10 12" id="KW-0456">Lyase</keyword>
<dbReference type="Gene3D" id="3.20.20.70">
    <property type="entry name" value="Aldolase class I"/>
    <property type="match status" value="1"/>
</dbReference>
<reference evidence="14" key="1">
    <citation type="submission" date="2010-10" db="EMBL/GenBank/DDBJ databases">
        <authorList>
            <consortium name="US DOE Joint Genome Institute (JGI-PGF)"/>
            <person name="Lucas S."/>
            <person name="Copeland A."/>
            <person name="Lapidus A."/>
            <person name="Bruce D."/>
            <person name="Goodwin L."/>
            <person name="Pitluck S."/>
            <person name="Kyrpides N."/>
            <person name="Mavromatis K."/>
            <person name="Detter J.C."/>
            <person name="Han C."/>
            <person name="Land M."/>
            <person name="Hauser L."/>
            <person name="Markowitz V."/>
            <person name="Cheng J.-F."/>
            <person name="Hugenholtz P."/>
            <person name="Woyke T."/>
            <person name="Wu D."/>
            <person name="Pukall R."/>
            <person name="Wahrenburg C."/>
            <person name="Brambilla E."/>
            <person name="Klenk H.-P."/>
            <person name="Eisen J.A."/>
        </authorList>
    </citation>
    <scope>NUCLEOTIDE SEQUENCE [LARGE SCALE GENOMIC DNA]</scope>
    <source>
        <strain evidence="14">DSM 13965</strain>
    </source>
</reference>
<dbReference type="GO" id="GO:0046872">
    <property type="term" value="F:metal ion binding"/>
    <property type="evidence" value="ECO:0007669"/>
    <property type="project" value="UniProtKB-KW"/>
</dbReference>
<dbReference type="CDD" id="cd21117">
    <property type="entry name" value="Twitch_MoaA"/>
    <property type="match status" value="1"/>
</dbReference>
<dbReference type="InterPro" id="IPR013483">
    <property type="entry name" value="MoaA"/>
</dbReference>
<dbReference type="GO" id="GO:0061798">
    <property type="term" value="F:GTP 3',8'-cyclase activity"/>
    <property type="evidence" value="ECO:0007669"/>
    <property type="project" value="UniProtKB-UniRule"/>
</dbReference>
<dbReference type="InterPro" id="IPR000385">
    <property type="entry name" value="MoaA_NifB_PqqE_Fe-S-bd_CS"/>
</dbReference>
<name>K6QFD0_9FIRM</name>
<dbReference type="NCBIfam" id="TIGR02666">
    <property type="entry name" value="moaA"/>
    <property type="match status" value="1"/>
</dbReference>
<dbReference type="EMBL" id="AENY02000002">
    <property type="protein sequence ID" value="EKP95701.1"/>
    <property type="molecule type" value="Genomic_DNA"/>
</dbReference>
<dbReference type="GO" id="GO:1904047">
    <property type="term" value="F:S-adenosyl-L-methionine binding"/>
    <property type="evidence" value="ECO:0007669"/>
    <property type="project" value="UniProtKB-UniRule"/>
</dbReference>
<dbReference type="Pfam" id="PF06463">
    <property type="entry name" value="Mob_synth_C"/>
    <property type="match status" value="1"/>
</dbReference>
<dbReference type="InterPro" id="IPR013785">
    <property type="entry name" value="Aldolase_TIM"/>
</dbReference>
<dbReference type="PROSITE" id="PS51918">
    <property type="entry name" value="RADICAL_SAM"/>
    <property type="match status" value="1"/>
</dbReference>
<dbReference type="CDD" id="cd01335">
    <property type="entry name" value="Radical_SAM"/>
    <property type="match status" value="1"/>
</dbReference>
<feature type="binding site" evidence="12">
    <location>
        <position position="290"/>
    </location>
    <ligand>
        <name>[4Fe-4S] cluster</name>
        <dbReference type="ChEBI" id="CHEBI:49883"/>
        <label>2</label>
        <note>4Fe-4S-substrate</note>
    </ligand>
</feature>
<dbReference type="AlphaFoldDB" id="K6QFD0"/>
<evidence type="ECO:0000256" key="7">
    <source>
        <dbReference type="ARBA" id="ARBA00023014"/>
    </source>
</evidence>
<dbReference type="PROSITE" id="PS01305">
    <property type="entry name" value="MOAA_NIFB_PQQE"/>
    <property type="match status" value="1"/>
</dbReference>
<feature type="binding site" evidence="12">
    <location>
        <position position="127"/>
    </location>
    <ligand>
        <name>GTP</name>
        <dbReference type="ChEBI" id="CHEBI:37565"/>
    </ligand>
</feature>
<keyword evidence="9 12" id="KW-0501">Molybdenum cofactor biosynthesis</keyword>
<dbReference type="NCBIfam" id="NF001199">
    <property type="entry name" value="PRK00164.2-1"/>
    <property type="match status" value="1"/>
</dbReference>
<comment type="catalytic activity">
    <reaction evidence="11 12">
        <text>GTP + AH2 + S-adenosyl-L-methionine = (8S)-3',8-cyclo-7,8-dihydroguanosine 5'-triphosphate + 5'-deoxyadenosine + L-methionine + A + H(+)</text>
        <dbReference type="Rhea" id="RHEA:49576"/>
        <dbReference type="ChEBI" id="CHEBI:13193"/>
        <dbReference type="ChEBI" id="CHEBI:15378"/>
        <dbReference type="ChEBI" id="CHEBI:17319"/>
        <dbReference type="ChEBI" id="CHEBI:17499"/>
        <dbReference type="ChEBI" id="CHEBI:37565"/>
        <dbReference type="ChEBI" id="CHEBI:57844"/>
        <dbReference type="ChEBI" id="CHEBI:59789"/>
        <dbReference type="ChEBI" id="CHEBI:131766"/>
        <dbReference type="EC" id="4.1.99.22"/>
    </reaction>
</comment>
<evidence type="ECO:0000256" key="3">
    <source>
        <dbReference type="ARBA" id="ARBA00022691"/>
    </source>
</evidence>
<feature type="binding site" evidence="12">
    <location>
        <position position="188"/>
    </location>
    <ligand>
        <name>GTP</name>
        <dbReference type="ChEBI" id="CHEBI:37565"/>
    </ligand>
</feature>
<dbReference type="OrthoDB" id="9763993at2"/>
<evidence type="ECO:0000313" key="14">
    <source>
        <dbReference type="EMBL" id="EKP95701.1"/>
    </source>
</evidence>
<dbReference type="SUPFAM" id="SSF102114">
    <property type="entry name" value="Radical SAM enzymes"/>
    <property type="match status" value="1"/>
</dbReference>
<comment type="similarity">
    <text evidence="12">Belongs to the radical SAM superfamily. MoaA family.</text>
</comment>
<comment type="cofactor">
    <cofactor evidence="12">
        <name>[4Fe-4S] cluster</name>
        <dbReference type="ChEBI" id="CHEBI:49883"/>
    </cofactor>
    <text evidence="12">Binds 2 [4Fe-4S] clusters. Binds 1 [4Fe-4S] cluster coordinated with 3 cysteines and an exchangeable S-adenosyl-L-methionine and 1 [4Fe-4S] cluster coordinated with 3 cysteines and the GTP-derived substrate.</text>
</comment>
<dbReference type="InterPro" id="IPR010505">
    <property type="entry name" value="MoaA_twitch"/>
</dbReference>
<evidence type="ECO:0000256" key="12">
    <source>
        <dbReference type="HAMAP-Rule" id="MF_01225"/>
    </source>
</evidence>
<dbReference type="SFLD" id="SFLDG01067">
    <property type="entry name" value="SPASM/twitch_domain_containing"/>
    <property type="match status" value="1"/>
</dbReference>
<comment type="caution">
    <text evidence="14">The sequence shown here is derived from an EMBL/GenBank/DDBJ whole genome shotgun (WGS) entry which is preliminary data.</text>
</comment>
<dbReference type="SFLD" id="SFLDS00029">
    <property type="entry name" value="Radical_SAM"/>
    <property type="match status" value="1"/>
</dbReference>
<dbReference type="PANTHER" id="PTHR22960:SF0">
    <property type="entry name" value="MOLYBDENUM COFACTOR BIOSYNTHESIS PROTEIN 1"/>
    <property type="match status" value="1"/>
</dbReference>
<evidence type="ECO:0000313" key="15">
    <source>
        <dbReference type="Proteomes" id="UP000005710"/>
    </source>
</evidence>
<evidence type="ECO:0000259" key="13">
    <source>
        <dbReference type="PROSITE" id="PS51918"/>
    </source>
</evidence>
<dbReference type="UniPathway" id="UPA00344"/>
<dbReference type="InterPro" id="IPR058240">
    <property type="entry name" value="rSAM_sf"/>
</dbReference>
<dbReference type="Proteomes" id="UP000005710">
    <property type="component" value="Unassembled WGS sequence"/>
</dbReference>
<feature type="binding site" evidence="12">
    <location>
        <position position="59"/>
    </location>
    <ligand>
        <name>S-adenosyl-L-methionine</name>
        <dbReference type="ChEBI" id="CHEBI:59789"/>
    </ligand>
</feature>
<feature type="binding site" evidence="12">
    <location>
        <position position="46"/>
    </location>
    <ligand>
        <name>GTP</name>
        <dbReference type="ChEBI" id="CHEBI:37565"/>
    </ligand>
</feature>
<dbReference type="GO" id="GO:0006777">
    <property type="term" value="P:Mo-molybdopterin cofactor biosynthetic process"/>
    <property type="evidence" value="ECO:0007669"/>
    <property type="project" value="UniProtKB-UniRule"/>
</dbReference>
<comment type="function">
    <text evidence="12">Catalyzes the cyclization of GTP to (8S)-3',8-cyclo-7,8-dihydroguanosine 5'-triphosphate.</text>
</comment>
<feature type="binding site" evidence="12">
    <location>
        <position position="53"/>
    </location>
    <ligand>
        <name>[4Fe-4S] cluster</name>
        <dbReference type="ChEBI" id="CHEBI:49883"/>
        <label>1</label>
        <note>4Fe-4S-S-AdoMet</note>
    </ligand>
</feature>
<keyword evidence="3 12" id="KW-0949">S-adenosyl-L-methionine</keyword>
<keyword evidence="7 12" id="KW-0411">Iron-sulfur</keyword>
<comment type="subunit">
    <text evidence="12">Monomer and homodimer.</text>
</comment>
<keyword evidence="4 12" id="KW-0479">Metal-binding</keyword>
<evidence type="ECO:0000256" key="9">
    <source>
        <dbReference type="ARBA" id="ARBA00023150"/>
    </source>
</evidence>
<protein>
    <recommendedName>
        <fullName evidence="1 12">GTP 3',8-cyclase</fullName>
        <ecNumber evidence="1 12">4.1.99.22</ecNumber>
    </recommendedName>
    <alternativeName>
        <fullName evidence="12">Molybdenum cofactor biosynthesis protein A</fullName>
    </alternativeName>
</protein>
<comment type="pathway">
    <text evidence="12">Cofactor biosynthesis; molybdopterin biosynthesis.</text>
</comment>
<dbReference type="HOGENOM" id="CLU_009273_0_1_9"/>
<dbReference type="HAMAP" id="MF_01225_B">
    <property type="entry name" value="MoaA_B"/>
    <property type="match status" value="1"/>
</dbReference>
<evidence type="ECO:0000256" key="8">
    <source>
        <dbReference type="ARBA" id="ARBA00023134"/>
    </source>
</evidence>
<dbReference type="GO" id="GO:0061799">
    <property type="term" value="F:cyclic pyranopterin monophosphate synthase activity"/>
    <property type="evidence" value="ECO:0007669"/>
    <property type="project" value="TreeGrafter"/>
</dbReference>
<dbReference type="EC" id="4.1.99.22" evidence="1 12"/>
<keyword evidence="6 12" id="KW-0408">Iron</keyword>
<dbReference type="RefSeq" id="WP_006903730.1">
    <property type="nucleotide sequence ID" value="NZ_JH976535.1"/>
</dbReference>
<feature type="binding site" evidence="12">
    <location>
        <position position="57"/>
    </location>
    <ligand>
        <name>[4Fe-4S] cluster</name>
        <dbReference type="ChEBI" id="CHEBI:49883"/>
        <label>1</label>
        <note>4Fe-4S-S-AdoMet</note>
    </ligand>
</feature>
<evidence type="ECO:0000256" key="11">
    <source>
        <dbReference type="ARBA" id="ARBA00048697"/>
    </source>
</evidence>
<evidence type="ECO:0000256" key="2">
    <source>
        <dbReference type="ARBA" id="ARBA00022485"/>
    </source>
</evidence>
<dbReference type="SFLD" id="SFLDG01383">
    <property type="entry name" value="cyclic_pyranopterin_phosphate"/>
    <property type="match status" value="1"/>
</dbReference>
<dbReference type="InterPro" id="IPR006638">
    <property type="entry name" value="Elp3/MiaA/NifB-like_rSAM"/>
</dbReference>
<keyword evidence="2 12" id="KW-0004">4Fe-4S</keyword>
<feature type="binding site" evidence="12">
    <location>
        <position position="151"/>
    </location>
    <ligand>
        <name>S-adenosyl-L-methionine</name>
        <dbReference type="ChEBI" id="CHEBI:59789"/>
    </ligand>
</feature>
<feature type="binding site" evidence="12">
    <location>
        <position position="60"/>
    </location>
    <ligand>
        <name>[4Fe-4S] cluster</name>
        <dbReference type="ChEBI" id="CHEBI:49883"/>
        <label>1</label>
        <note>4Fe-4S-S-AdoMet</note>
    </ligand>
</feature>
<reference evidence="14" key="2">
    <citation type="submission" date="2012-10" db="EMBL/GenBank/DDBJ databases">
        <title>Improved high-quality draft of Thermaerobacter subterraneus C21, DSM 13965.</title>
        <authorList>
            <consortium name="DOE Joint Genome Institute"/>
            <person name="Eisen J."/>
            <person name="Huntemann M."/>
            <person name="Wei C.-L."/>
            <person name="Han J."/>
            <person name="Detter J.C."/>
            <person name="Han C."/>
            <person name="Tapia R."/>
            <person name="Chen A."/>
            <person name="Kyrpides N."/>
            <person name="Mavromatis K."/>
            <person name="Markowitz V."/>
            <person name="Szeto E."/>
            <person name="Ivanova N."/>
            <person name="Mikhailova N."/>
            <person name="Ovchinnikova G."/>
            <person name="Pagani I."/>
            <person name="Pati A."/>
            <person name="Goodwin L."/>
            <person name="Nordberg H.P."/>
            <person name="Cantor M.N."/>
            <person name="Hua S.X."/>
            <person name="Woyke T."/>
            <person name="Eisen J."/>
            <person name="Klenk H.-P."/>
        </authorList>
    </citation>
    <scope>NUCLEOTIDE SEQUENCE [LARGE SCALE GENOMIC DNA]</scope>
    <source>
        <strain evidence="14">DSM 13965</strain>
    </source>
</reference>
<dbReference type="eggNOG" id="COG2896">
    <property type="taxonomic scope" value="Bacteria"/>
</dbReference>
<organism evidence="14 15">
    <name type="scientific">Thermaerobacter subterraneus DSM 13965</name>
    <dbReference type="NCBI Taxonomy" id="867903"/>
    <lineage>
        <taxon>Bacteria</taxon>
        <taxon>Bacillati</taxon>
        <taxon>Bacillota</taxon>
        <taxon>Clostridia</taxon>
        <taxon>Eubacteriales</taxon>
        <taxon>Clostridiales Family XVII. Incertae Sedis</taxon>
        <taxon>Thermaerobacter</taxon>
    </lineage>
</organism>
<gene>
    <name evidence="12" type="primary">moaA</name>
    <name evidence="14" type="ORF">ThesuDRAFT_01460</name>
</gene>
<feature type="binding site" evidence="12">
    <location>
        <position position="287"/>
    </location>
    <ligand>
        <name>[4Fe-4S] cluster</name>
        <dbReference type="ChEBI" id="CHEBI:49883"/>
        <label>2</label>
        <note>4Fe-4S-substrate</note>
    </ligand>
</feature>
<evidence type="ECO:0000256" key="1">
    <source>
        <dbReference type="ARBA" id="ARBA00012167"/>
    </source>
</evidence>
<dbReference type="InterPro" id="IPR007197">
    <property type="entry name" value="rSAM"/>
</dbReference>
<dbReference type="SFLD" id="SFLDG01386">
    <property type="entry name" value="main_SPASM_domain-containing"/>
    <property type="match status" value="1"/>
</dbReference>
<dbReference type="STRING" id="867903.ThesuDRAFT_01460"/>
<dbReference type="PANTHER" id="PTHR22960">
    <property type="entry name" value="MOLYBDOPTERIN COFACTOR SYNTHESIS PROTEIN A"/>
    <property type="match status" value="1"/>
</dbReference>
<evidence type="ECO:0000256" key="6">
    <source>
        <dbReference type="ARBA" id="ARBA00023004"/>
    </source>
</evidence>
<dbReference type="GO" id="GO:0051539">
    <property type="term" value="F:4 iron, 4 sulfur cluster binding"/>
    <property type="evidence" value="ECO:0007669"/>
    <property type="project" value="UniProtKB-UniRule"/>
</dbReference>
<dbReference type="GO" id="GO:0005525">
    <property type="term" value="F:GTP binding"/>
    <property type="evidence" value="ECO:0007669"/>
    <property type="project" value="UniProtKB-UniRule"/>
</dbReference>
<feature type="binding site" evidence="12">
    <location>
        <position position="224"/>
    </location>
    <ligand>
        <name>S-adenosyl-L-methionine</name>
        <dbReference type="ChEBI" id="CHEBI:59789"/>
    </ligand>
</feature>
<evidence type="ECO:0000256" key="10">
    <source>
        <dbReference type="ARBA" id="ARBA00023239"/>
    </source>
</evidence>
<sequence>MTLGGPEPAAAAVRTVISRATDPAPPGMPTTGPLVDRFGRVVRKLRISLTDRCNFRCVYCMPEGDIPWIPTTEILTFAEIERVVRIVAGMGVEKIRLTGGEPLLRPGVEELVARLVRVPGIRSVSMTTNGFFLREKAGALKAAGLAGVNVSLDSLDRDRFRQLTRRDELDRVLDGIAAAAAAGLEPIKINAVVMRGFNDGEIETFLRWVREQPIQLTLRFIEFMPLDGSNVWTRDLVYTAAEILQQAQRIAPVVPLHNDPADPARLYRFADGRGTFGIIASVSQPFCASCDRIRLTADGKIRNCLFAVEEFDLRELLRGGADDEAVAAAIRRAVWAKWAGHLINQKGFVKPQRAMYAIGG</sequence>